<feature type="domain" description="ApeI dehydratase-like" evidence="1">
    <location>
        <begin position="32"/>
        <end position="116"/>
    </location>
</feature>
<accession>A0A9D9N8T1</accession>
<dbReference type="Gene3D" id="3.10.129.10">
    <property type="entry name" value="Hotdog Thioesterase"/>
    <property type="match status" value="1"/>
</dbReference>
<dbReference type="AlphaFoldDB" id="A0A9D9N8T1"/>
<proteinExistence type="predicted"/>
<evidence type="ECO:0000313" key="2">
    <source>
        <dbReference type="EMBL" id="MBO8464462.1"/>
    </source>
</evidence>
<name>A0A9D9N8T1_9BACT</name>
<sequence>MVLNGFLYSVRAEGDGANAEGDGAKAWSGGKFRLSLLEDCPVFKGHFPGFPVLPGASIIEIVRELASGMAGREICFSAMRSVKFMKMISPEDSLFVTVDMDTENSSLHSSVSVNGEECVKINAVFNYPDMPEQDGNGKNIKGKNRTGI</sequence>
<dbReference type="EMBL" id="JADIME010000007">
    <property type="protein sequence ID" value="MBO8464462.1"/>
    <property type="molecule type" value="Genomic_DNA"/>
</dbReference>
<dbReference type="InterPro" id="IPR029069">
    <property type="entry name" value="HotDog_dom_sf"/>
</dbReference>
<dbReference type="Proteomes" id="UP000823597">
    <property type="component" value="Unassembled WGS sequence"/>
</dbReference>
<reference evidence="2" key="1">
    <citation type="submission" date="2020-10" db="EMBL/GenBank/DDBJ databases">
        <authorList>
            <person name="Gilroy R."/>
        </authorList>
    </citation>
    <scope>NUCLEOTIDE SEQUENCE</scope>
    <source>
        <strain evidence="2">10037</strain>
    </source>
</reference>
<dbReference type="Pfam" id="PF22818">
    <property type="entry name" value="ApeI-like"/>
    <property type="match status" value="1"/>
</dbReference>
<evidence type="ECO:0000313" key="3">
    <source>
        <dbReference type="Proteomes" id="UP000823597"/>
    </source>
</evidence>
<dbReference type="InterPro" id="IPR054545">
    <property type="entry name" value="ApeI-like"/>
</dbReference>
<dbReference type="SUPFAM" id="SSF54637">
    <property type="entry name" value="Thioesterase/thiol ester dehydrase-isomerase"/>
    <property type="match status" value="1"/>
</dbReference>
<protein>
    <recommendedName>
        <fullName evidence="1">ApeI dehydratase-like domain-containing protein</fullName>
    </recommendedName>
</protein>
<reference evidence="2" key="2">
    <citation type="journal article" date="2021" name="PeerJ">
        <title>Extensive microbial diversity within the chicken gut microbiome revealed by metagenomics and culture.</title>
        <authorList>
            <person name="Gilroy R."/>
            <person name="Ravi A."/>
            <person name="Getino M."/>
            <person name="Pursley I."/>
            <person name="Horton D.L."/>
            <person name="Alikhan N.F."/>
            <person name="Baker D."/>
            <person name="Gharbi K."/>
            <person name="Hall N."/>
            <person name="Watson M."/>
            <person name="Adriaenssens E.M."/>
            <person name="Foster-Nyarko E."/>
            <person name="Jarju S."/>
            <person name="Secka A."/>
            <person name="Antonio M."/>
            <person name="Oren A."/>
            <person name="Chaudhuri R.R."/>
            <person name="La Ragione R."/>
            <person name="Hildebrand F."/>
            <person name="Pallen M.J."/>
        </authorList>
    </citation>
    <scope>NUCLEOTIDE SEQUENCE</scope>
    <source>
        <strain evidence="2">10037</strain>
    </source>
</reference>
<comment type="caution">
    <text evidence="2">The sequence shown here is derived from an EMBL/GenBank/DDBJ whole genome shotgun (WGS) entry which is preliminary data.</text>
</comment>
<gene>
    <name evidence="2" type="ORF">IAB93_00520</name>
</gene>
<evidence type="ECO:0000259" key="1">
    <source>
        <dbReference type="Pfam" id="PF22818"/>
    </source>
</evidence>
<organism evidence="2 3">
    <name type="scientific">Candidatus Merdivivens pullistercoris</name>
    <dbReference type="NCBI Taxonomy" id="2840873"/>
    <lineage>
        <taxon>Bacteria</taxon>
        <taxon>Pseudomonadati</taxon>
        <taxon>Bacteroidota</taxon>
        <taxon>Bacteroidia</taxon>
        <taxon>Bacteroidales</taxon>
        <taxon>Muribaculaceae</taxon>
        <taxon>Muribaculaceae incertae sedis</taxon>
        <taxon>Candidatus Merdivivens</taxon>
    </lineage>
</organism>